<comment type="cofactor">
    <cofactor evidence="1">
        <name>L-ascorbate</name>
        <dbReference type="ChEBI" id="CHEBI:38290"/>
    </cofactor>
</comment>
<feature type="domain" description="Prolyl 4-hydroxylase alpha subunit" evidence="6">
    <location>
        <begin position="237"/>
        <end position="418"/>
    </location>
</feature>
<comment type="caution">
    <text evidence="7">The sequence shown here is derived from an EMBL/GenBank/DDBJ whole genome shotgun (WGS) entry which is preliminary data.</text>
</comment>
<dbReference type="Pfam" id="PF13640">
    <property type="entry name" value="2OG-FeII_Oxy_3"/>
    <property type="match status" value="1"/>
</dbReference>
<keyword evidence="8" id="KW-1185">Reference proteome</keyword>
<evidence type="ECO:0000256" key="1">
    <source>
        <dbReference type="ARBA" id="ARBA00001961"/>
    </source>
</evidence>
<dbReference type="SMART" id="SM00671">
    <property type="entry name" value="SEL1"/>
    <property type="match status" value="3"/>
</dbReference>
<keyword evidence="3" id="KW-0223">Dioxygenase</keyword>
<evidence type="ECO:0000256" key="3">
    <source>
        <dbReference type="ARBA" id="ARBA00022964"/>
    </source>
</evidence>
<evidence type="ECO:0000256" key="2">
    <source>
        <dbReference type="ARBA" id="ARBA00022723"/>
    </source>
</evidence>
<evidence type="ECO:0000256" key="4">
    <source>
        <dbReference type="ARBA" id="ARBA00023002"/>
    </source>
</evidence>
<dbReference type="InterPro" id="IPR045054">
    <property type="entry name" value="P4HA-like"/>
</dbReference>
<dbReference type="PANTHER" id="PTHR10869:SF246">
    <property type="entry name" value="TRANSMEMBRANE PROLYL 4-HYDROXYLASE"/>
    <property type="match status" value="1"/>
</dbReference>
<dbReference type="GO" id="GO:0004656">
    <property type="term" value="F:procollagen-proline 4-dioxygenase activity"/>
    <property type="evidence" value="ECO:0007669"/>
    <property type="project" value="UniProtKB-EC"/>
</dbReference>
<dbReference type="Proteomes" id="UP000004374">
    <property type="component" value="Unassembled WGS sequence"/>
</dbReference>
<dbReference type="SUPFAM" id="SSF81901">
    <property type="entry name" value="HCP-like"/>
    <property type="match status" value="1"/>
</dbReference>
<reference evidence="7 8" key="1">
    <citation type="journal article" date="2012" name="J. Bacteriol.">
        <title>Genome Sequence of the Protease-Producing Bacterium Rheinheimera nanhaiensis E407-8T, Isolated from Deep-Sea Sediment of the South China Sea.</title>
        <authorList>
            <person name="Zhang X.-Y."/>
            <person name="Zhang Y.-J."/>
            <person name="Qin Q.-L."/>
            <person name="Xie B.-B."/>
            <person name="Chen X.-L."/>
            <person name="Zhou B.-C."/>
            <person name="Zhang Y.-Z."/>
        </authorList>
    </citation>
    <scope>NUCLEOTIDE SEQUENCE [LARGE SCALE GENOMIC DNA]</scope>
    <source>
        <strain evidence="7 8">E407-8</strain>
    </source>
</reference>
<dbReference type="STRING" id="562729.RNAN_2368"/>
<protein>
    <submittedName>
        <fullName evidence="7">Prolyl 4-hydroxylase</fullName>
        <ecNumber evidence="7">1.14.11.2</ecNumber>
    </submittedName>
</protein>
<dbReference type="GO" id="GO:0031418">
    <property type="term" value="F:L-ascorbic acid binding"/>
    <property type="evidence" value="ECO:0007669"/>
    <property type="project" value="InterPro"/>
</dbReference>
<dbReference type="Gene3D" id="1.25.40.10">
    <property type="entry name" value="Tetratricopeptide repeat domain"/>
    <property type="match status" value="1"/>
</dbReference>
<keyword evidence="5" id="KW-0408">Iron</keyword>
<dbReference type="Gene3D" id="2.60.120.620">
    <property type="entry name" value="q2cbj1_9rhob like domain"/>
    <property type="match status" value="1"/>
</dbReference>
<gene>
    <name evidence="7" type="ORF">RNAN_2368</name>
</gene>
<organism evidence="7 8">
    <name type="scientific">Rheinheimera nanhaiensis E407-8</name>
    <dbReference type="NCBI Taxonomy" id="562729"/>
    <lineage>
        <taxon>Bacteria</taxon>
        <taxon>Pseudomonadati</taxon>
        <taxon>Pseudomonadota</taxon>
        <taxon>Gammaproteobacteria</taxon>
        <taxon>Chromatiales</taxon>
        <taxon>Chromatiaceae</taxon>
        <taxon>Rheinheimera</taxon>
    </lineage>
</organism>
<keyword evidence="4 7" id="KW-0560">Oxidoreductase</keyword>
<dbReference type="PANTHER" id="PTHR10869">
    <property type="entry name" value="PROLYL 4-HYDROXYLASE ALPHA SUBUNIT"/>
    <property type="match status" value="1"/>
</dbReference>
<dbReference type="Pfam" id="PF08238">
    <property type="entry name" value="Sel1"/>
    <property type="match status" value="3"/>
</dbReference>
<dbReference type="InterPro" id="IPR044862">
    <property type="entry name" value="Pro_4_hyd_alph_FE2OG_OXY"/>
</dbReference>
<accession>I1DZ88</accession>
<evidence type="ECO:0000256" key="5">
    <source>
        <dbReference type="ARBA" id="ARBA00023004"/>
    </source>
</evidence>
<dbReference type="EC" id="1.14.11.2" evidence="7"/>
<keyword evidence="2" id="KW-0479">Metal-binding</keyword>
<evidence type="ECO:0000313" key="8">
    <source>
        <dbReference type="Proteomes" id="UP000004374"/>
    </source>
</evidence>
<dbReference type="EMBL" id="BAFK01000012">
    <property type="protein sequence ID" value="GAB59366.1"/>
    <property type="molecule type" value="Genomic_DNA"/>
</dbReference>
<dbReference type="GO" id="GO:0005506">
    <property type="term" value="F:iron ion binding"/>
    <property type="evidence" value="ECO:0007669"/>
    <property type="project" value="InterPro"/>
</dbReference>
<name>I1DZ88_9GAMM</name>
<evidence type="ECO:0000313" key="7">
    <source>
        <dbReference type="EMBL" id="GAB59366.1"/>
    </source>
</evidence>
<proteinExistence type="predicted"/>
<sequence>MEQPLAQLENSARAGDAQAMYQLGLYALRHGEVKTAFDWLHKAGEKKHTRAIELLGVLILQGHGVKADPALAFEYFRSAAMTGDAQALMRCAELMFSGKGVNKDQAGALSCVVESAKQGYPIALRTLGFILLRQGDSCRDAAKTAFKIAAYGGDPHSQYYMARNASSVAEQNAWMAHAAQSGLYLAKQHFKSESAQANLVDLKGDLRACLDALVPVLDSFTDLAAVSDSKVLLSDIADIYVMDELLSVAEAEYLINAAAPMLHPAKVVHANDTVENEQVRTGMTASLGKVLDVVVDWLVLRISAVTGQCPLRAEVPSVICYRPGQMYKQHGDYLPAGSELAAEGYGGQRTHTALVYLNDNFIGGSTTFNLLGLNVTPQQGKLLTFTNVTDKAEPLELSQHTGEAVESGEKWLLSIWYRQMPAKTH</sequence>
<dbReference type="InterPro" id="IPR006597">
    <property type="entry name" value="Sel1-like"/>
</dbReference>
<dbReference type="InterPro" id="IPR006620">
    <property type="entry name" value="Pro_4_hyd_alph"/>
</dbReference>
<dbReference type="RefSeq" id="WP_008221896.1">
    <property type="nucleotide sequence ID" value="NZ_BAFK01000012.1"/>
</dbReference>
<dbReference type="InterPro" id="IPR011990">
    <property type="entry name" value="TPR-like_helical_dom_sf"/>
</dbReference>
<evidence type="ECO:0000259" key="6">
    <source>
        <dbReference type="SMART" id="SM00702"/>
    </source>
</evidence>
<dbReference type="OrthoDB" id="564897at2"/>
<dbReference type="AlphaFoldDB" id="I1DZ88"/>
<dbReference type="SMART" id="SM00702">
    <property type="entry name" value="P4Hc"/>
    <property type="match status" value="1"/>
</dbReference>